<feature type="transmembrane region" description="Helical" evidence="1">
    <location>
        <begin position="63"/>
        <end position="86"/>
    </location>
</feature>
<keyword evidence="1" id="KW-1133">Transmembrane helix</keyword>
<dbReference type="Pfam" id="PF04116">
    <property type="entry name" value="FA_hydroxylase"/>
    <property type="match status" value="1"/>
</dbReference>
<feature type="transmembrane region" description="Helical" evidence="1">
    <location>
        <begin position="114"/>
        <end position="139"/>
    </location>
</feature>
<organism evidence="3 4">
    <name type="scientific">Gordonia araii NBRC 100433</name>
    <dbReference type="NCBI Taxonomy" id="1073574"/>
    <lineage>
        <taxon>Bacteria</taxon>
        <taxon>Bacillati</taxon>
        <taxon>Actinomycetota</taxon>
        <taxon>Actinomycetes</taxon>
        <taxon>Mycobacteriales</taxon>
        <taxon>Gordoniaceae</taxon>
        <taxon>Gordonia</taxon>
    </lineage>
</organism>
<feature type="domain" description="Fatty acid hydroxylase" evidence="2">
    <location>
        <begin position="66"/>
        <end position="210"/>
    </location>
</feature>
<dbReference type="GO" id="GO:0005506">
    <property type="term" value="F:iron ion binding"/>
    <property type="evidence" value="ECO:0007669"/>
    <property type="project" value="InterPro"/>
</dbReference>
<dbReference type="GO" id="GO:0016491">
    <property type="term" value="F:oxidoreductase activity"/>
    <property type="evidence" value="ECO:0007669"/>
    <property type="project" value="InterPro"/>
</dbReference>
<dbReference type="STRING" id="1073574.GOARA_042_00040"/>
<feature type="transmembrane region" description="Helical" evidence="1">
    <location>
        <begin position="145"/>
        <end position="166"/>
    </location>
</feature>
<dbReference type="EMBL" id="BAEE01000042">
    <property type="protein sequence ID" value="GAB09497.1"/>
    <property type="molecule type" value="Genomic_DNA"/>
</dbReference>
<evidence type="ECO:0000313" key="3">
    <source>
        <dbReference type="EMBL" id="GAB09497.1"/>
    </source>
</evidence>
<evidence type="ECO:0000313" key="4">
    <source>
        <dbReference type="Proteomes" id="UP000035088"/>
    </source>
</evidence>
<protein>
    <recommendedName>
        <fullName evidence="2">Fatty acid hydroxylase domain-containing protein</fullName>
    </recommendedName>
</protein>
<dbReference type="InterPro" id="IPR006694">
    <property type="entry name" value="Fatty_acid_hydroxylase"/>
</dbReference>
<dbReference type="Proteomes" id="UP000035088">
    <property type="component" value="Unassembled WGS sequence"/>
</dbReference>
<gene>
    <name evidence="3" type="ORF">GOARA_042_00040</name>
</gene>
<dbReference type="GO" id="GO:0008610">
    <property type="term" value="P:lipid biosynthetic process"/>
    <property type="evidence" value="ECO:0007669"/>
    <property type="project" value="InterPro"/>
</dbReference>
<name>G7H0X2_9ACTN</name>
<sequence>MATDHAQPRVEQRAPRRQARVTTLRSAFVEFWRHPSPWMIAVPLVGSLIARIALGDWQWTDALVVAILLAVSPLVEWLIHVGILHWRPRTIRGVKIDWILARDHRRHHRDPRDIPLIFIPWPVLVGLLPALTLIGVFAFSRLPLGMTFLLTVTAFLMFYEWTHFLIHTDYKPRHRPYRAVYKNHRYHHFKNEHFWYTVTSSGTADRVLGTYPDPASVPTSKTAKNLHGASSS</sequence>
<keyword evidence="4" id="KW-1185">Reference proteome</keyword>
<comment type="caution">
    <text evidence="3">The sequence shown here is derived from an EMBL/GenBank/DDBJ whole genome shotgun (WGS) entry which is preliminary data.</text>
</comment>
<keyword evidence="1" id="KW-0472">Membrane</keyword>
<dbReference type="AlphaFoldDB" id="G7H0X2"/>
<evidence type="ECO:0000259" key="2">
    <source>
        <dbReference type="Pfam" id="PF04116"/>
    </source>
</evidence>
<proteinExistence type="predicted"/>
<feature type="transmembrane region" description="Helical" evidence="1">
    <location>
        <begin position="38"/>
        <end position="57"/>
    </location>
</feature>
<evidence type="ECO:0000256" key="1">
    <source>
        <dbReference type="SAM" id="Phobius"/>
    </source>
</evidence>
<accession>G7H0X2</accession>
<dbReference type="OrthoDB" id="9784228at2"/>
<reference evidence="3 4" key="1">
    <citation type="submission" date="2011-11" db="EMBL/GenBank/DDBJ databases">
        <title>Whole genome shotgun sequence of Gordonia araii NBRC 100433.</title>
        <authorList>
            <person name="Yoshida Y."/>
            <person name="Hosoyama A."/>
            <person name="Tsuchikane K."/>
            <person name="Katsumata H."/>
            <person name="Yamazaki S."/>
            <person name="Fujita N."/>
        </authorList>
    </citation>
    <scope>NUCLEOTIDE SEQUENCE [LARGE SCALE GENOMIC DNA]</scope>
    <source>
        <strain evidence="3 4">NBRC 100433</strain>
    </source>
</reference>
<keyword evidence="1" id="KW-0812">Transmembrane</keyword>